<dbReference type="InterPro" id="IPR032710">
    <property type="entry name" value="NTF2-like_dom_sf"/>
</dbReference>
<organism evidence="2 3">
    <name type="scientific">Sphaerimonospora cavernae</name>
    <dbReference type="NCBI Taxonomy" id="1740611"/>
    <lineage>
        <taxon>Bacteria</taxon>
        <taxon>Bacillati</taxon>
        <taxon>Actinomycetota</taxon>
        <taxon>Actinomycetes</taxon>
        <taxon>Streptosporangiales</taxon>
        <taxon>Streptosporangiaceae</taxon>
        <taxon>Sphaerimonospora</taxon>
    </lineage>
</organism>
<name>A0ABV6U185_9ACTN</name>
<evidence type="ECO:0000259" key="1">
    <source>
        <dbReference type="Pfam" id="PF13474"/>
    </source>
</evidence>
<evidence type="ECO:0000313" key="2">
    <source>
        <dbReference type="EMBL" id="MFC0861757.1"/>
    </source>
</evidence>
<keyword evidence="3" id="KW-1185">Reference proteome</keyword>
<reference evidence="2 3" key="1">
    <citation type="submission" date="2024-09" db="EMBL/GenBank/DDBJ databases">
        <authorList>
            <person name="Sun Q."/>
            <person name="Mori K."/>
        </authorList>
    </citation>
    <scope>NUCLEOTIDE SEQUENCE [LARGE SCALE GENOMIC DNA]</scope>
    <source>
        <strain evidence="2 3">TBRC 1851</strain>
    </source>
</reference>
<comment type="caution">
    <text evidence="2">The sequence shown here is derived from an EMBL/GenBank/DDBJ whole genome shotgun (WGS) entry which is preliminary data.</text>
</comment>
<evidence type="ECO:0000313" key="3">
    <source>
        <dbReference type="Proteomes" id="UP001589870"/>
    </source>
</evidence>
<dbReference type="Gene3D" id="3.10.450.50">
    <property type="match status" value="1"/>
</dbReference>
<dbReference type="EMBL" id="JBHMQT010000006">
    <property type="protein sequence ID" value="MFC0861757.1"/>
    <property type="molecule type" value="Genomic_DNA"/>
</dbReference>
<dbReference type="SUPFAM" id="SSF54427">
    <property type="entry name" value="NTF2-like"/>
    <property type="match status" value="1"/>
</dbReference>
<dbReference type="Pfam" id="PF13474">
    <property type="entry name" value="SnoaL_3"/>
    <property type="match status" value="1"/>
</dbReference>
<dbReference type="InterPro" id="IPR037401">
    <property type="entry name" value="SnoaL-like"/>
</dbReference>
<protein>
    <submittedName>
        <fullName evidence="2">Nuclear transport factor 2 family protein</fullName>
    </submittedName>
</protein>
<sequence>MMKEDIEQIEALNEAFYHAFESGDLDKMSEIWIEDTDDRVAMCVHPGWAMLAGRSSVLRSWALFMANTTYIQFVLSDVRTMLSGDVAVVTCTEDVLVPAGTDELGFAAGVVVATNTFIRTESGWRLWLHHGSPVMQDEDEDEGDHEQ</sequence>
<proteinExistence type="predicted"/>
<dbReference type="PANTHER" id="PTHR34957">
    <property type="entry name" value="NUCLEAR TRANSPORT FACTOR 2 (NTF2) FAMILY PROTEIN"/>
    <property type="match status" value="1"/>
</dbReference>
<feature type="domain" description="SnoaL-like" evidence="1">
    <location>
        <begin position="9"/>
        <end position="135"/>
    </location>
</feature>
<dbReference type="Proteomes" id="UP001589870">
    <property type="component" value="Unassembled WGS sequence"/>
</dbReference>
<dbReference type="PANTHER" id="PTHR34957:SF1">
    <property type="entry name" value="NUCLEAR TRANSPORT FACTOR 2 (NTF2) FAMILY PROTEIN"/>
    <property type="match status" value="1"/>
</dbReference>
<dbReference type="RefSeq" id="WP_394299981.1">
    <property type="nucleotide sequence ID" value="NZ_JBHMQT010000006.1"/>
</dbReference>
<accession>A0ABV6U185</accession>
<gene>
    <name evidence="2" type="ORF">ACFHYQ_05545</name>
</gene>